<feature type="compositionally biased region" description="Basic and acidic residues" evidence="10">
    <location>
        <begin position="47"/>
        <end position="64"/>
    </location>
</feature>
<evidence type="ECO:0000256" key="7">
    <source>
        <dbReference type="ARBA" id="ARBA00023010"/>
    </source>
</evidence>
<dbReference type="PANTHER" id="PTHR42982:SF1">
    <property type="entry name" value="SEC-INDEPENDENT PROTEIN TRANSLOCASE PROTEIN TATA"/>
    <property type="match status" value="1"/>
</dbReference>
<comment type="subunit">
    <text evidence="9">The Tat system comprises two distinct complexes: a TatABC complex, containing multiple copies of TatA, TatB and TatC subunits, and a separate TatA complex, containing only TatA subunits. Substrates initially bind to the TatABC complex, which probably triggers association of the separate TatA complex to form the active translocon.</text>
</comment>
<evidence type="ECO:0000256" key="10">
    <source>
        <dbReference type="SAM" id="MobiDB-lite"/>
    </source>
</evidence>
<dbReference type="RefSeq" id="WP_311369008.1">
    <property type="nucleotide sequence ID" value="NZ_JAVRHX010000003.1"/>
</dbReference>
<evidence type="ECO:0000313" key="12">
    <source>
        <dbReference type="Proteomes" id="UP001253545"/>
    </source>
</evidence>
<evidence type="ECO:0000256" key="6">
    <source>
        <dbReference type="ARBA" id="ARBA00022989"/>
    </source>
</evidence>
<dbReference type="Pfam" id="PF02416">
    <property type="entry name" value="TatA_B_E"/>
    <property type="match status" value="1"/>
</dbReference>
<keyword evidence="12" id="KW-1185">Reference proteome</keyword>
<name>A0ABU2ZVP5_9ALTE</name>
<evidence type="ECO:0000256" key="3">
    <source>
        <dbReference type="ARBA" id="ARBA00022475"/>
    </source>
</evidence>
<comment type="caution">
    <text evidence="11">The sequence shown here is derived from an EMBL/GenBank/DDBJ whole genome shotgun (WGS) entry which is preliminary data.</text>
</comment>
<accession>A0ABU2ZVP5</accession>
<keyword evidence="8 9" id="KW-0472">Membrane</keyword>
<protein>
    <recommendedName>
        <fullName evidence="9">Sec-independent protein translocase protein TatA</fullName>
    </recommendedName>
</protein>
<comment type="similarity">
    <text evidence="9">Belongs to the TatA/E family.</text>
</comment>
<evidence type="ECO:0000256" key="1">
    <source>
        <dbReference type="ARBA" id="ARBA00004162"/>
    </source>
</evidence>
<keyword evidence="7 9" id="KW-0811">Translocation</keyword>
<evidence type="ECO:0000256" key="5">
    <source>
        <dbReference type="ARBA" id="ARBA00022927"/>
    </source>
</evidence>
<evidence type="ECO:0000256" key="4">
    <source>
        <dbReference type="ARBA" id="ARBA00022692"/>
    </source>
</evidence>
<organism evidence="11 12">
    <name type="scientific">Glaciecola petra</name>
    <dbReference type="NCBI Taxonomy" id="3075602"/>
    <lineage>
        <taxon>Bacteria</taxon>
        <taxon>Pseudomonadati</taxon>
        <taxon>Pseudomonadota</taxon>
        <taxon>Gammaproteobacteria</taxon>
        <taxon>Alteromonadales</taxon>
        <taxon>Alteromonadaceae</taxon>
        <taxon>Glaciecola</taxon>
    </lineage>
</organism>
<sequence>MGGISIWQVLIVLGIVILLFGTSKLRNVGSDLGSALKGFKKAIKEDDQDQSKDAEFESIEKQEQNTESVEPKQASAESTKQASKD</sequence>
<dbReference type="PANTHER" id="PTHR42982">
    <property type="entry name" value="SEC-INDEPENDENT PROTEIN TRANSLOCASE PROTEIN TATA"/>
    <property type="match status" value="1"/>
</dbReference>
<dbReference type="Proteomes" id="UP001253545">
    <property type="component" value="Unassembled WGS sequence"/>
</dbReference>
<dbReference type="Gene3D" id="1.20.5.3310">
    <property type="match status" value="1"/>
</dbReference>
<keyword evidence="6 9" id="KW-1133">Transmembrane helix</keyword>
<dbReference type="InterPro" id="IPR006312">
    <property type="entry name" value="TatA/E"/>
</dbReference>
<comment type="subcellular location">
    <subcellularLocation>
        <location evidence="1 9">Cell membrane</location>
        <topology evidence="1 9">Single-pass membrane protein</topology>
    </subcellularLocation>
</comment>
<comment type="function">
    <text evidence="9">Part of the twin-arginine translocation (Tat) system that transports large folded proteins containing a characteristic twin-arginine motif in their signal peptide across membranes. TatA could form the protein-conducting channel of the Tat system.</text>
</comment>
<keyword evidence="2 9" id="KW-0813">Transport</keyword>
<evidence type="ECO:0000256" key="9">
    <source>
        <dbReference type="HAMAP-Rule" id="MF_00236"/>
    </source>
</evidence>
<reference evidence="11 12" key="1">
    <citation type="submission" date="2023-09" db="EMBL/GenBank/DDBJ databases">
        <authorList>
            <person name="Rey-Velasco X."/>
        </authorList>
    </citation>
    <scope>NUCLEOTIDE SEQUENCE [LARGE SCALE GENOMIC DNA]</scope>
    <source>
        <strain evidence="11 12">P117</strain>
    </source>
</reference>
<dbReference type="NCBIfam" id="NF002813">
    <property type="entry name" value="PRK02958.1"/>
    <property type="match status" value="1"/>
</dbReference>
<dbReference type="HAMAP" id="MF_00236">
    <property type="entry name" value="TatA_E"/>
    <property type="match status" value="1"/>
</dbReference>
<feature type="compositionally biased region" description="Polar residues" evidence="10">
    <location>
        <begin position="75"/>
        <end position="85"/>
    </location>
</feature>
<evidence type="ECO:0000256" key="8">
    <source>
        <dbReference type="ARBA" id="ARBA00023136"/>
    </source>
</evidence>
<dbReference type="NCBIfam" id="TIGR01411">
    <property type="entry name" value="tatAE"/>
    <property type="match status" value="1"/>
</dbReference>
<keyword evidence="3 9" id="KW-1003">Cell membrane</keyword>
<feature type="transmembrane region" description="Helical" evidence="9">
    <location>
        <begin position="6"/>
        <end position="22"/>
    </location>
</feature>
<keyword evidence="4 9" id="KW-0812">Transmembrane</keyword>
<dbReference type="EMBL" id="JAVRHX010000003">
    <property type="protein sequence ID" value="MDT0595492.1"/>
    <property type="molecule type" value="Genomic_DNA"/>
</dbReference>
<gene>
    <name evidence="9 11" type="primary">tatA</name>
    <name evidence="11" type="ORF">RM552_11600</name>
</gene>
<keyword evidence="5 9" id="KW-0653">Protein transport</keyword>
<dbReference type="InterPro" id="IPR003369">
    <property type="entry name" value="TatA/B/E"/>
</dbReference>
<evidence type="ECO:0000256" key="2">
    <source>
        <dbReference type="ARBA" id="ARBA00022448"/>
    </source>
</evidence>
<proteinExistence type="inferred from homology"/>
<feature type="region of interest" description="Disordered" evidence="10">
    <location>
        <begin position="47"/>
        <end position="85"/>
    </location>
</feature>
<evidence type="ECO:0000313" key="11">
    <source>
        <dbReference type="EMBL" id="MDT0595492.1"/>
    </source>
</evidence>